<comment type="caution">
    <text evidence="2">The sequence shown here is derived from an EMBL/GenBank/DDBJ whole genome shotgun (WGS) entry which is preliminary data.</text>
</comment>
<dbReference type="Proteomes" id="UP000186817">
    <property type="component" value="Unassembled WGS sequence"/>
</dbReference>
<name>A0A1Q9ER58_SYMMI</name>
<evidence type="ECO:0000256" key="1">
    <source>
        <dbReference type="SAM" id="MobiDB-lite"/>
    </source>
</evidence>
<accession>A0A1Q9ER58</accession>
<dbReference type="AlphaFoldDB" id="A0A1Q9ER58"/>
<feature type="region of interest" description="Disordered" evidence="1">
    <location>
        <begin position="1"/>
        <end position="81"/>
    </location>
</feature>
<evidence type="ECO:0000313" key="3">
    <source>
        <dbReference type="Proteomes" id="UP000186817"/>
    </source>
</evidence>
<dbReference type="EMBL" id="LSRX01000088">
    <property type="protein sequence ID" value="OLQ09900.1"/>
    <property type="molecule type" value="Genomic_DNA"/>
</dbReference>
<proteinExistence type="predicted"/>
<reference evidence="2 3" key="1">
    <citation type="submission" date="2016-02" db="EMBL/GenBank/DDBJ databases">
        <title>Genome analysis of coral dinoflagellate symbionts highlights evolutionary adaptations to a symbiotic lifestyle.</title>
        <authorList>
            <person name="Aranda M."/>
            <person name="Li Y."/>
            <person name="Liew Y.J."/>
            <person name="Baumgarten S."/>
            <person name="Simakov O."/>
            <person name="Wilson M."/>
            <person name="Piel J."/>
            <person name="Ashoor H."/>
            <person name="Bougouffa S."/>
            <person name="Bajic V.B."/>
            <person name="Ryu T."/>
            <person name="Ravasi T."/>
            <person name="Bayer T."/>
            <person name="Micklem G."/>
            <person name="Kim H."/>
            <person name="Bhak J."/>
            <person name="Lajeunesse T.C."/>
            <person name="Voolstra C.R."/>
        </authorList>
    </citation>
    <scope>NUCLEOTIDE SEQUENCE [LARGE SCALE GENOMIC DNA]</scope>
    <source>
        <strain evidence="2 3">CCMP2467</strain>
    </source>
</reference>
<keyword evidence="3" id="KW-1185">Reference proteome</keyword>
<protein>
    <submittedName>
        <fullName evidence="2">Uncharacterized protein</fullName>
    </submittedName>
</protein>
<evidence type="ECO:0000313" key="2">
    <source>
        <dbReference type="EMBL" id="OLQ09900.1"/>
    </source>
</evidence>
<organism evidence="2 3">
    <name type="scientific">Symbiodinium microadriaticum</name>
    <name type="common">Dinoflagellate</name>
    <name type="synonym">Zooxanthella microadriatica</name>
    <dbReference type="NCBI Taxonomy" id="2951"/>
    <lineage>
        <taxon>Eukaryota</taxon>
        <taxon>Sar</taxon>
        <taxon>Alveolata</taxon>
        <taxon>Dinophyceae</taxon>
        <taxon>Suessiales</taxon>
        <taxon>Symbiodiniaceae</taxon>
        <taxon>Symbiodinium</taxon>
    </lineage>
</organism>
<gene>
    <name evidence="2" type="ORF">AK812_SmicGene6457</name>
</gene>
<sequence length="81" mass="8935">MKQDERLGHCYRIFGPPPSRPSTRGGGLYQGRDLQSQRVAEEPPLPEPAPEPSTEAAKEAPSDLQSVARKTCEDLPQELVH</sequence>